<sequence length="253" mass="29113">MASQGILNQSLFEDHQDHHMSSSIQMGFFSSNFPQNYSNNIPYGCSNINQPILRTIPSSSSDEQQQPLPYNTNNNNTLSQSSSSTLIKLQKDIDFTSNFGGGPYQHQILSLQRSSPNLWSWGEVNYDCMSSKRNTNGGENISHLGISAIKMKKIKARRKVREPRFCFKTLSDVDVLDDGYKWRKYGQKVVKNTQHPRSYYRCTQDNCRVKKRVERLAEDPRMVITTYEGRHIHSPSHDEEDSQASSQVNSYFW</sequence>
<organism evidence="1 2">
    <name type="scientific">Catharanthus roseus</name>
    <name type="common">Madagascar periwinkle</name>
    <name type="synonym">Vinca rosea</name>
    <dbReference type="NCBI Taxonomy" id="4058"/>
    <lineage>
        <taxon>Eukaryota</taxon>
        <taxon>Viridiplantae</taxon>
        <taxon>Streptophyta</taxon>
        <taxon>Embryophyta</taxon>
        <taxon>Tracheophyta</taxon>
        <taxon>Spermatophyta</taxon>
        <taxon>Magnoliopsida</taxon>
        <taxon>eudicotyledons</taxon>
        <taxon>Gunneridae</taxon>
        <taxon>Pentapetalae</taxon>
        <taxon>asterids</taxon>
        <taxon>lamiids</taxon>
        <taxon>Gentianales</taxon>
        <taxon>Apocynaceae</taxon>
        <taxon>Rauvolfioideae</taxon>
        <taxon>Vinceae</taxon>
        <taxon>Catharanthinae</taxon>
        <taxon>Catharanthus</taxon>
    </lineage>
</organism>
<proteinExistence type="predicted"/>
<dbReference type="Proteomes" id="UP001060085">
    <property type="component" value="Linkage Group LG03"/>
</dbReference>
<reference evidence="2" key="1">
    <citation type="journal article" date="2023" name="Nat. Plants">
        <title>Single-cell RNA sequencing provides a high-resolution roadmap for understanding the multicellular compartmentation of specialized metabolism.</title>
        <authorList>
            <person name="Sun S."/>
            <person name="Shen X."/>
            <person name="Li Y."/>
            <person name="Li Y."/>
            <person name="Wang S."/>
            <person name="Li R."/>
            <person name="Zhang H."/>
            <person name="Shen G."/>
            <person name="Guo B."/>
            <person name="Wei J."/>
            <person name="Xu J."/>
            <person name="St-Pierre B."/>
            <person name="Chen S."/>
            <person name="Sun C."/>
        </authorList>
    </citation>
    <scope>NUCLEOTIDE SEQUENCE [LARGE SCALE GENOMIC DNA]</scope>
</reference>
<name>A0ACC0BJG4_CATRO</name>
<comment type="caution">
    <text evidence="1">The sequence shown here is derived from an EMBL/GenBank/DDBJ whole genome shotgun (WGS) entry which is preliminary data.</text>
</comment>
<gene>
    <name evidence="1" type="ORF">M9H77_13181</name>
</gene>
<protein>
    <submittedName>
        <fullName evidence="1">Uncharacterized protein</fullName>
    </submittedName>
</protein>
<evidence type="ECO:0000313" key="2">
    <source>
        <dbReference type="Proteomes" id="UP001060085"/>
    </source>
</evidence>
<dbReference type="EMBL" id="CM044703">
    <property type="protein sequence ID" value="KAI5672817.1"/>
    <property type="molecule type" value="Genomic_DNA"/>
</dbReference>
<evidence type="ECO:0000313" key="1">
    <source>
        <dbReference type="EMBL" id="KAI5672817.1"/>
    </source>
</evidence>
<accession>A0ACC0BJG4</accession>
<keyword evidence="2" id="KW-1185">Reference proteome</keyword>